<evidence type="ECO:0000313" key="2">
    <source>
        <dbReference type="EMBL" id="GBP97531.1"/>
    </source>
</evidence>
<keyword evidence="3" id="KW-1185">Reference proteome</keyword>
<gene>
    <name evidence="2" type="ORF">EVAR_102189_1</name>
</gene>
<organism evidence="2 3">
    <name type="scientific">Eumeta variegata</name>
    <name type="common">Bagworm moth</name>
    <name type="synonym">Eumeta japonica</name>
    <dbReference type="NCBI Taxonomy" id="151549"/>
    <lineage>
        <taxon>Eukaryota</taxon>
        <taxon>Metazoa</taxon>
        <taxon>Ecdysozoa</taxon>
        <taxon>Arthropoda</taxon>
        <taxon>Hexapoda</taxon>
        <taxon>Insecta</taxon>
        <taxon>Pterygota</taxon>
        <taxon>Neoptera</taxon>
        <taxon>Endopterygota</taxon>
        <taxon>Lepidoptera</taxon>
        <taxon>Glossata</taxon>
        <taxon>Ditrysia</taxon>
        <taxon>Tineoidea</taxon>
        <taxon>Psychidae</taxon>
        <taxon>Oiketicinae</taxon>
        <taxon>Eumeta</taxon>
    </lineage>
</organism>
<feature type="compositionally biased region" description="Polar residues" evidence="1">
    <location>
        <begin position="324"/>
        <end position="337"/>
    </location>
</feature>
<feature type="region of interest" description="Disordered" evidence="1">
    <location>
        <begin position="307"/>
        <end position="342"/>
    </location>
</feature>
<evidence type="ECO:0000313" key="3">
    <source>
        <dbReference type="Proteomes" id="UP000299102"/>
    </source>
</evidence>
<proteinExistence type="predicted"/>
<comment type="caution">
    <text evidence="2">The sequence shown here is derived from an EMBL/GenBank/DDBJ whole genome shotgun (WGS) entry which is preliminary data.</text>
</comment>
<feature type="compositionally biased region" description="Basic residues" evidence="1">
    <location>
        <begin position="312"/>
        <end position="321"/>
    </location>
</feature>
<evidence type="ECO:0000256" key="1">
    <source>
        <dbReference type="SAM" id="MobiDB-lite"/>
    </source>
</evidence>
<name>A0A4C2A9J2_EUMVA</name>
<feature type="region of interest" description="Disordered" evidence="1">
    <location>
        <begin position="33"/>
        <end position="91"/>
    </location>
</feature>
<protein>
    <submittedName>
        <fullName evidence="2">Uncharacterized protein</fullName>
    </submittedName>
</protein>
<dbReference type="AlphaFoldDB" id="A0A4C2A9J2"/>
<sequence>MPACAHPSRTRLTESIFKLRARSQQCGRFDGRRLASGEQVARTPATGGRRSPELAGVTSKRRAPPARPNSRGFGTPPDGATARVTDEPRWTSEPVEPVVSMLLHAVPIASPSIPHRNINRGRHAGRPPATTDAAHAVGRRPGELMGGHYSARDKFGGLLRSTEKCRSLKERDDFGRRKTAHIKIVLLLRLTGGTKPDRDVPGRRFGNGNVGKRRYIHSHGTDTFAIKIQLRERAGAESDKRRLGVISPKTFNAARRRRDGSNRRFKSEVRELLNRQTYVKLVMGTRSGAVRVRRGVGTCAVMAVGDPSGAARRPRPGHSRPGHYSSNMLGSVPSSAGTRARVARNFI</sequence>
<accession>A0A4C2A9J2</accession>
<dbReference type="EMBL" id="BGZK01002950">
    <property type="protein sequence ID" value="GBP97531.1"/>
    <property type="molecule type" value="Genomic_DNA"/>
</dbReference>
<reference evidence="2 3" key="1">
    <citation type="journal article" date="2019" name="Commun. Biol.">
        <title>The bagworm genome reveals a unique fibroin gene that provides high tensile strength.</title>
        <authorList>
            <person name="Kono N."/>
            <person name="Nakamura H."/>
            <person name="Ohtoshi R."/>
            <person name="Tomita M."/>
            <person name="Numata K."/>
            <person name="Arakawa K."/>
        </authorList>
    </citation>
    <scope>NUCLEOTIDE SEQUENCE [LARGE SCALE GENOMIC DNA]</scope>
</reference>
<dbReference type="Proteomes" id="UP000299102">
    <property type="component" value="Unassembled WGS sequence"/>
</dbReference>